<name>A0ABP7UKV1_9ACTN</name>
<dbReference type="Proteomes" id="UP001499984">
    <property type="component" value="Unassembled WGS sequence"/>
</dbReference>
<reference evidence="2" key="1">
    <citation type="journal article" date="2019" name="Int. J. Syst. Evol. Microbiol.">
        <title>The Global Catalogue of Microorganisms (GCM) 10K type strain sequencing project: providing services to taxonomists for standard genome sequencing and annotation.</title>
        <authorList>
            <consortium name="The Broad Institute Genomics Platform"/>
            <consortium name="The Broad Institute Genome Sequencing Center for Infectious Disease"/>
            <person name="Wu L."/>
            <person name="Ma J."/>
        </authorList>
    </citation>
    <scope>NUCLEOTIDE SEQUENCE [LARGE SCALE GENOMIC DNA]</scope>
    <source>
        <strain evidence="2">JCM 16925</strain>
    </source>
</reference>
<dbReference type="EMBL" id="BAAAZY010000006">
    <property type="protein sequence ID" value="GAA4046244.1"/>
    <property type="molecule type" value="Genomic_DNA"/>
</dbReference>
<evidence type="ECO:0000313" key="2">
    <source>
        <dbReference type="Proteomes" id="UP001499984"/>
    </source>
</evidence>
<accession>A0ABP7UKV1</accession>
<sequence length="84" mass="8904">MRHLKGNPIVPFLHDSSLGCAICDPVIALWCLGGGRTPRELVGAVRARRAGRVERARGARGACGACVEPAEAMESAENVLPARR</sequence>
<evidence type="ECO:0008006" key="3">
    <source>
        <dbReference type="Google" id="ProtNLM"/>
    </source>
</evidence>
<proteinExistence type="predicted"/>
<evidence type="ECO:0000313" key="1">
    <source>
        <dbReference type="EMBL" id="GAA4046244.1"/>
    </source>
</evidence>
<dbReference type="Pfam" id="PF19473">
    <property type="entry name" value="DUF6010"/>
    <property type="match status" value="1"/>
</dbReference>
<comment type="caution">
    <text evidence="1">The sequence shown here is derived from an EMBL/GenBank/DDBJ whole genome shotgun (WGS) entry which is preliminary data.</text>
</comment>
<organism evidence="1 2">
    <name type="scientific">Streptomyces shaanxiensis</name>
    <dbReference type="NCBI Taxonomy" id="653357"/>
    <lineage>
        <taxon>Bacteria</taxon>
        <taxon>Bacillati</taxon>
        <taxon>Actinomycetota</taxon>
        <taxon>Actinomycetes</taxon>
        <taxon>Kitasatosporales</taxon>
        <taxon>Streptomycetaceae</taxon>
        <taxon>Streptomyces</taxon>
    </lineage>
</organism>
<protein>
    <recommendedName>
        <fullName evidence="3">(2Fe-2S)-binding protein</fullName>
    </recommendedName>
</protein>
<dbReference type="InterPro" id="IPR046052">
    <property type="entry name" value="DUF6010"/>
</dbReference>
<keyword evidence="2" id="KW-1185">Reference proteome</keyword>
<gene>
    <name evidence="1" type="ORF">GCM10022233_14960</name>
</gene>